<evidence type="ECO:0000256" key="2">
    <source>
        <dbReference type="SAM" id="SignalP"/>
    </source>
</evidence>
<feature type="region of interest" description="Disordered" evidence="1">
    <location>
        <begin position="30"/>
        <end position="55"/>
    </location>
</feature>
<feature type="signal peptide" evidence="2">
    <location>
        <begin position="1"/>
        <end position="24"/>
    </location>
</feature>
<dbReference type="EMBL" id="CAJEWN010000002">
    <property type="protein sequence ID" value="CAD2123470.1"/>
    <property type="molecule type" value="Genomic_DNA"/>
</dbReference>
<comment type="caution">
    <text evidence="3">The sequence shown here is derived from an EMBL/GenBank/DDBJ whole genome shotgun (WGS) entry which is preliminary data.</text>
</comment>
<feature type="compositionally biased region" description="Gly residues" evidence="1">
    <location>
        <begin position="30"/>
        <end position="44"/>
    </location>
</feature>
<organism evidence="3 4">
    <name type="scientific">Meloidogyne enterolobii</name>
    <name type="common">Root-knot nematode worm</name>
    <name type="synonym">Meloidogyne mayaguensis</name>
    <dbReference type="NCBI Taxonomy" id="390850"/>
    <lineage>
        <taxon>Eukaryota</taxon>
        <taxon>Metazoa</taxon>
        <taxon>Ecdysozoa</taxon>
        <taxon>Nematoda</taxon>
        <taxon>Chromadorea</taxon>
        <taxon>Rhabditida</taxon>
        <taxon>Tylenchina</taxon>
        <taxon>Tylenchomorpha</taxon>
        <taxon>Tylenchoidea</taxon>
        <taxon>Meloidogynidae</taxon>
        <taxon>Meloidogyninae</taxon>
        <taxon>Meloidogyne</taxon>
    </lineage>
</organism>
<reference evidence="3 4" key="1">
    <citation type="submission" date="2020-08" db="EMBL/GenBank/DDBJ databases">
        <authorList>
            <person name="Koutsovoulos G."/>
            <person name="Danchin GJ E."/>
        </authorList>
    </citation>
    <scope>NUCLEOTIDE SEQUENCE [LARGE SCALE GENOMIC DNA]</scope>
</reference>
<evidence type="ECO:0000313" key="4">
    <source>
        <dbReference type="Proteomes" id="UP000580250"/>
    </source>
</evidence>
<dbReference type="Proteomes" id="UP000580250">
    <property type="component" value="Unassembled WGS sequence"/>
</dbReference>
<accession>A0A6V7TJI9</accession>
<gene>
    <name evidence="3" type="ORF">MENT_LOCUS451</name>
</gene>
<evidence type="ECO:0000313" key="3">
    <source>
        <dbReference type="EMBL" id="CAD2123470.1"/>
    </source>
</evidence>
<keyword evidence="2" id="KW-0732">Signal</keyword>
<feature type="region of interest" description="Disordered" evidence="1">
    <location>
        <begin position="237"/>
        <end position="260"/>
    </location>
</feature>
<protein>
    <submittedName>
        <fullName evidence="3">Uncharacterized protein</fullName>
    </submittedName>
</protein>
<proteinExistence type="predicted"/>
<dbReference type="AlphaFoldDB" id="A0A6V7TJI9"/>
<sequence length="260" mass="29371">MQITAISIGMFVILLMDFIQKDNCMYTAAGGSGGGRRGGGYDGGGGHREGHNKRKRRIDKKDLNELYKKNFETLKEMKGEIEQVNDPKEREKMLNQYNKNMNSLRKAYEKYPNIYEKQLVEDENDEEPDVMYQAYQLFKKEVEERRNEVLARDQSSNEDVPSVHPNYGADHTNLLANPLTQHPSHHNYGVGLHQPNYSHGGSFPLGHDQGAGSSFVHHHGAGFSSGPDYGLDQPYVPDYGTDPSFNQGDDDVNKRHGKNI</sequence>
<evidence type="ECO:0000256" key="1">
    <source>
        <dbReference type="SAM" id="MobiDB-lite"/>
    </source>
</evidence>
<feature type="chain" id="PRO_5027549059" evidence="2">
    <location>
        <begin position="25"/>
        <end position="260"/>
    </location>
</feature>
<name>A0A6V7TJI9_MELEN</name>